<protein>
    <submittedName>
        <fullName evidence="1">Uncharacterized protein</fullName>
    </submittedName>
</protein>
<name>A0A0C9LUY7_9FUNG</name>
<proteinExistence type="predicted"/>
<gene>
    <name evidence="1" type="ORF">MAM1_0103c05321</name>
</gene>
<dbReference type="Proteomes" id="UP000053815">
    <property type="component" value="Unassembled WGS sequence"/>
</dbReference>
<dbReference type="SUPFAM" id="SSF81901">
    <property type="entry name" value="HCP-like"/>
    <property type="match status" value="1"/>
</dbReference>
<reference evidence="1" key="1">
    <citation type="submission" date="2014-09" db="EMBL/GenBank/DDBJ databases">
        <title>Draft genome sequence of an oleaginous Mucoromycotina fungus Mucor ambiguus NBRC6742.</title>
        <authorList>
            <person name="Takeda I."/>
            <person name="Yamane N."/>
            <person name="Morita T."/>
            <person name="Tamano K."/>
            <person name="Machida M."/>
            <person name="Baker S."/>
            <person name="Koike H."/>
        </authorList>
    </citation>
    <scope>NUCLEOTIDE SEQUENCE</scope>
    <source>
        <strain evidence="1">NBRC 6742</strain>
    </source>
</reference>
<dbReference type="STRING" id="91626.A0A0C9LUY7"/>
<sequence length="106" mass="12199">MFFYSLVDKASPGGKTPVKYSKPWDKRLIFFGLMYRLGEGVKVDNWITQEWLQLVVEFDNTTELHGKMCLDGIMVADNSDNAIGHFEEAVYQENLNAEVHSVMEYT</sequence>
<evidence type="ECO:0000313" key="1">
    <source>
        <dbReference type="EMBL" id="GAN05845.1"/>
    </source>
</evidence>
<dbReference type="EMBL" id="DF836392">
    <property type="protein sequence ID" value="GAN05845.1"/>
    <property type="molecule type" value="Genomic_DNA"/>
</dbReference>
<organism evidence="1">
    <name type="scientific">Mucor ambiguus</name>
    <dbReference type="NCBI Taxonomy" id="91626"/>
    <lineage>
        <taxon>Eukaryota</taxon>
        <taxon>Fungi</taxon>
        <taxon>Fungi incertae sedis</taxon>
        <taxon>Mucoromycota</taxon>
        <taxon>Mucoromycotina</taxon>
        <taxon>Mucoromycetes</taxon>
        <taxon>Mucorales</taxon>
        <taxon>Mucorineae</taxon>
        <taxon>Mucoraceae</taxon>
        <taxon>Mucor</taxon>
    </lineage>
</organism>
<accession>A0A0C9LUY7</accession>
<evidence type="ECO:0000313" key="2">
    <source>
        <dbReference type="Proteomes" id="UP000053815"/>
    </source>
</evidence>
<dbReference type="AlphaFoldDB" id="A0A0C9LUY7"/>
<keyword evidence="2" id="KW-1185">Reference proteome</keyword>